<gene>
    <name evidence="1" type="ORF">MLD38_018129</name>
</gene>
<organism evidence="1 2">
    <name type="scientific">Melastoma candidum</name>
    <dbReference type="NCBI Taxonomy" id="119954"/>
    <lineage>
        <taxon>Eukaryota</taxon>
        <taxon>Viridiplantae</taxon>
        <taxon>Streptophyta</taxon>
        <taxon>Embryophyta</taxon>
        <taxon>Tracheophyta</taxon>
        <taxon>Spermatophyta</taxon>
        <taxon>Magnoliopsida</taxon>
        <taxon>eudicotyledons</taxon>
        <taxon>Gunneridae</taxon>
        <taxon>Pentapetalae</taxon>
        <taxon>rosids</taxon>
        <taxon>malvids</taxon>
        <taxon>Myrtales</taxon>
        <taxon>Melastomataceae</taxon>
        <taxon>Melastomatoideae</taxon>
        <taxon>Melastomateae</taxon>
        <taxon>Melastoma</taxon>
    </lineage>
</organism>
<dbReference type="Proteomes" id="UP001057402">
    <property type="component" value="Chromosome 5"/>
</dbReference>
<sequence length="379" mass="42773">MTFFEKASPALKDTLLSLYRATKPRAIDQRLYEFGAVEYHVQSSGTDRDRVVYLSMSALILSRDVTAARGPGSVVQIVERICPDAIDIVKPPKEGYQLTLRLDFDRIPGGKDSLKIIGEISALRATILIHWLKDVLRNVKYHGIISPIKLEHNPKEPFFIVGLPGKISCVFPMRFREDTDIVVAIALFQGLTDLSSSEKWSRAPACTWSPIPPPELMGESLEDLSTNGGFVSFEISPRHLKGKRMDKTVWNLLNFHTLVKHYVKATRGFLQRRMRNRLNNLVEVLHPTGYEGDQDDVAVEPLGCGCLGNIVGVQRRKGSRSKRGGSCSSAKSLRTRMKVVAGRVRINGFRRFRHRWLRLPRLHSADFKYRKVALSMAHA</sequence>
<proteinExistence type="predicted"/>
<name>A0ACB9QSW3_9MYRT</name>
<protein>
    <submittedName>
        <fullName evidence="1">Uncharacterized protein</fullName>
    </submittedName>
</protein>
<comment type="caution">
    <text evidence="1">The sequence shown here is derived from an EMBL/GenBank/DDBJ whole genome shotgun (WGS) entry which is preliminary data.</text>
</comment>
<evidence type="ECO:0000313" key="2">
    <source>
        <dbReference type="Proteomes" id="UP001057402"/>
    </source>
</evidence>
<evidence type="ECO:0000313" key="1">
    <source>
        <dbReference type="EMBL" id="KAI4369715.1"/>
    </source>
</evidence>
<keyword evidence="2" id="KW-1185">Reference proteome</keyword>
<reference evidence="2" key="1">
    <citation type="journal article" date="2023" name="Front. Plant Sci.">
        <title>Chromosomal-level genome assembly of Melastoma candidum provides insights into trichome evolution.</title>
        <authorList>
            <person name="Zhong Y."/>
            <person name="Wu W."/>
            <person name="Sun C."/>
            <person name="Zou P."/>
            <person name="Liu Y."/>
            <person name="Dai S."/>
            <person name="Zhou R."/>
        </authorList>
    </citation>
    <scope>NUCLEOTIDE SEQUENCE [LARGE SCALE GENOMIC DNA]</scope>
</reference>
<dbReference type="EMBL" id="CM042884">
    <property type="protein sequence ID" value="KAI4369715.1"/>
    <property type="molecule type" value="Genomic_DNA"/>
</dbReference>
<accession>A0ACB9QSW3</accession>